<dbReference type="PRINTS" id="PR00040">
    <property type="entry name" value="HTHMERR"/>
</dbReference>
<dbReference type="AlphaFoldDB" id="A0A7Y0E0C1"/>
<dbReference type="PROSITE" id="PS00552">
    <property type="entry name" value="HTH_MERR_1"/>
    <property type="match status" value="1"/>
</dbReference>
<dbReference type="RefSeq" id="WP_169625291.1">
    <property type="nucleotide sequence ID" value="NZ_JABBNT010000003.1"/>
</dbReference>
<evidence type="ECO:0000313" key="4">
    <source>
        <dbReference type="Proteomes" id="UP000539372"/>
    </source>
</evidence>
<organism evidence="3 4">
    <name type="scientific">Pacificispira spongiicola</name>
    <dbReference type="NCBI Taxonomy" id="2729598"/>
    <lineage>
        <taxon>Bacteria</taxon>
        <taxon>Pseudomonadati</taxon>
        <taxon>Pseudomonadota</taxon>
        <taxon>Alphaproteobacteria</taxon>
        <taxon>Rhodospirillales</taxon>
        <taxon>Rhodospirillaceae</taxon>
        <taxon>Pacificispira</taxon>
    </lineage>
</organism>
<dbReference type="InterPro" id="IPR009061">
    <property type="entry name" value="DNA-bd_dom_put_sf"/>
</dbReference>
<dbReference type="PROSITE" id="PS50937">
    <property type="entry name" value="HTH_MERR_2"/>
    <property type="match status" value="1"/>
</dbReference>
<comment type="caution">
    <text evidence="3">The sequence shown here is derived from an EMBL/GenBank/DDBJ whole genome shotgun (WGS) entry which is preliminary data.</text>
</comment>
<dbReference type="GO" id="GO:0003700">
    <property type="term" value="F:DNA-binding transcription factor activity"/>
    <property type="evidence" value="ECO:0007669"/>
    <property type="project" value="InterPro"/>
</dbReference>
<evidence type="ECO:0000259" key="2">
    <source>
        <dbReference type="PROSITE" id="PS50937"/>
    </source>
</evidence>
<keyword evidence="1" id="KW-0238">DNA-binding</keyword>
<reference evidence="3 4" key="1">
    <citation type="submission" date="2020-04" db="EMBL/GenBank/DDBJ databases">
        <title>Rhodospirillaceae bacterium KN72 isolated from deep sea.</title>
        <authorList>
            <person name="Zhang D.-C."/>
        </authorList>
    </citation>
    <scope>NUCLEOTIDE SEQUENCE [LARGE SCALE GENOMIC DNA]</scope>
    <source>
        <strain evidence="3 4">KN72</strain>
    </source>
</reference>
<gene>
    <name evidence="3" type="ORF">HH303_10485</name>
</gene>
<accession>A0A7Y0E0C1</accession>
<dbReference type="PANTHER" id="PTHR30204">
    <property type="entry name" value="REDOX-CYCLING DRUG-SENSING TRANSCRIPTIONAL ACTIVATOR SOXR"/>
    <property type="match status" value="1"/>
</dbReference>
<sequence length="121" mass="13938">MRISEAADACGLSADTIRYYEKSGMIPPIRRDASGRRRFSAADIDWLTLIYWLRETGMPLRQMRRFFTLAQGGPETIPERRQILTDHASELQRRRENLDKCDAVLAIKIASYDQPKPKVTP</sequence>
<dbReference type="Proteomes" id="UP000539372">
    <property type="component" value="Unassembled WGS sequence"/>
</dbReference>
<protein>
    <submittedName>
        <fullName evidence="3">MerR family transcriptional regulator</fullName>
    </submittedName>
</protein>
<dbReference type="GO" id="GO:0003677">
    <property type="term" value="F:DNA binding"/>
    <property type="evidence" value="ECO:0007669"/>
    <property type="project" value="UniProtKB-KW"/>
</dbReference>
<dbReference type="EMBL" id="JABBNT010000003">
    <property type="protein sequence ID" value="NMM44905.1"/>
    <property type="molecule type" value="Genomic_DNA"/>
</dbReference>
<evidence type="ECO:0000313" key="3">
    <source>
        <dbReference type="EMBL" id="NMM44905.1"/>
    </source>
</evidence>
<name>A0A7Y0E0C1_9PROT</name>
<dbReference type="Gene3D" id="1.10.1660.10">
    <property type="match status" value="1"/>
</dbReference>
<dbReference type="PANTHER" id="PTHR30204:SF98">
    <property type="entry name" value="HTH-TYPE TRANSCRIPTIONAL REGULATOR ADHR"/>
    <property type="match status" value="1"/>
</dbReference>
<proteinExistence type="predicted"/>
<evidence type="ECO:0000256" key="1">
    <source>
        <dbReference type="ARBA" id="ARBA00023125"/>
    </source>
</evidence>
<dbReference type="CDD" id="cd01109">
    <property type="entry name" value="HTH_YyaN"/>
    <property type="match status" value="1"/>
</dbReference>
<feature type="domain" description="HTH merR-type" evidence="2">
    <location>
        <begin position="1"/>
        <end position="69"/>
    </location>
</feature>
<dbReference type="SMART" id="SM00422">
    <property type="entry name" value="HTH_MERR"/>
    <property type="match status" value="1"/>
</dbReference>
<keyword evidence="4" id="KW-1185">Reference proteome</keyword>
<dbReference type="SUPFAM" id="SSF46955">
    <property type="entry name" value="Putative DNA-binding domain"/>
    <property type="match status" value="1"/>
</dbReference>
<dbReference type="InterPro" id="IPR000551">
    <property type="entry name" value="MerR-type_HTH_dom"/>
</dbReference>
<dbReference type="InterPro" id="IPR047057">
    <property type="entry name" value="MerR_fam"/>
</dbReference>
<dbReference type="Pfam" id="PF13411">
    <property type="entry name" value="MerR_1"/>
    <property type="match status" value="1"/>
</dbReference>